<sequence>MATLSDRHQKHLKKRRNRINVDPI</sequence>
<gene>
    <name evidence="2" type="ORF">G2W53_036922</name>
</gene>
<feature type="region of interest" description="Disordered" evidence="1">
    <location>
        <begin position="1"/>
        <end position="24"/>
    </location>
</feature>
<comment type="caution">
    <text evidence="2">The sequence shown here is derived from an EMBL/GenBank/DDBJ whole genome shotgun (WGS) entry which is preliminary data.</text>
</comment>
<keyword evidence="3" id="KW-1185">Reference proteome</keyword>
<evidence type="ECO:0000256" key="1">
    <source>
        <dbReference type="SAM" id="MobiDB-lite"/>
    </source>
</evidence>
<organism evidence="2 3">
    <name type="scientific">Senna tora</name>
    <dbReference type="NCBI Taxonomy" id="362788"/>
    <lineage>
        <taxon>Eukaryota</taxon>
        <taxon>Viridiplantae</taxon>
        <taxon>Streptophyta</taxon>
        <taxon>Embryophyta</taxon>
        <taxon>Tracheophyta</taxon>
        <taxon>Spermatophyta</taxon>
        <taxon>Magnoliopsida</taxon>
        <taxon>eudicotyledons</taxon>
        <taxon>Gunneridae</taxon>
        <taxon>Pentapetalae</taxon>
        <taxon>rosids</taxon>
        <taxon>fabids</taxon>
        <taxon>Fabales</taxon>
        <taxon>Fabaceae</taxon>
        <taxon>Caesalpinioideae</taxon>
        <taxon>Cassia clade</taxon>
        <taxon>Senna</taxon>
    </lineage>
</organism>
<proteinExistence type="predicted"/>
<dbReference type="Proteomes" id="UP000634136">
    <property type="component" value="Unassembled WGS sequence"/>
</dbReference>
<protein>
    <submittedName>
        <fullName evidence="2">Uncharacterized protein</fullName>
    </submittedName>
</protein>
<name>A0A834T5L8_9FABA</name>
<reference evidence="2" key="1">
    <citation type="submission" date="2020-09" db="EMBL/GenBank/DDBJ databases">
        <title>Genome-Enabled Discovery of Anthraquinone Biosynthesis in Senna tora.</title>
        <authorList>
            <person name="Kang S.-H."/>
            <person name="Pandey R.P."/>
            <person name="Lee C.-M."/>
            <person name="Sim J.-S."/>
            <person name="Jeong J.-T."/>
            <person name="Choi B.-S."/>
            <person name="Jung M."/>
            <person name="Ginzburg D."/>
            <person name="Zhao K."/>
            <person name="Won S.Y."/>
            <person name="Oh T.-J."/>
            <person name="Yu Y."/>
            <person name="Kim N.-H."/>
            <person name="Lee O.R."/>
            <person name="Lee T.-H."/>
            <person name="Bashyal P."/>
            <person name="Kim T.-S."/>
            <person name="Lee W.-H."/>
            <person name="Kawkins C."/>
            <person name="Kim C.-K."/>
            <person name="Kim J.S."/>
            <person name="Ahn B.O."/>
            <person name="Rhee S.Y."/>
            <person name="Sohng J.K."/>
        </authorList>
    </citation>
    <scope>NUCLEOTIDE SEQUENCE</scope>
    <source>
        <tissue evidence="2">Leaf</tissue>
    </source>
</reference>
<feature type="compositionally biased region" description="Basic residues" evidence="1">
    <location>
        <begin position="8"/>
        <end position="18"/>
    </location>
</feature>
<accession>A0A834T5L8</accession>
<dbReference type="EMBL" id="JAAIUW010000011">
    <property type="protein sequence ID" value="KAF7810179.1"/>
    <property type="molecule type" value="Genomic_DNA"/>
</dbReference>
<evidence type="ECO:0000313" key="3">
    <source>
        <dbReference type="Proteomes" id="UP000634136"/>
    </source>
</evidence>
<evidence type="ECO:0000313" key="2">
    <source>
        <dbReference type="EMBL" id="KAF7810179.1"/>
    </source>
</evidence>
<dbReference type="AlphaFoldDB" id="A0A834T5L8"/>